<accession>A0A6H5HM51</accession>
<sequence length="66" mass="7419">MESLMNAPKSPSLSFREDPLTIILMTFVVHPQPPGILTDVEDPHSAGRRFRCATWPIMKLNFLPVA</sequence>
<protein>
    <submittedName>
        <fullName evidence="1">Uncharacterized protein</fullName>
    </submittedName>
</protein>
<dbReference type="EMBL" id="CADCXU010033449">
    <property type="protein sequence ID" value="CAB0018896.1"/>
    <property type="molecule type" value="Genomic_DNA"/>
</dbReference>
<evidence type="ECO:0000313" key="1">
    <source>
        <dbReference type="EMBL" id="CAB0018896.1"/>
    </source>
</evidence>
<reference evidence="1 2" key="1">
    <citation type="submission" date="2020-02" db="EMBL/GenBank/DDBJ databases">
        <authorList>
            <person name="Ferguson B K."/>
        </authorList>
    </citation>
    <scope>NUCLEOTIDE SEQUENCE [LARGE SCALE GENOMIC DNA]</scope>
</reference>
<proteinExistence type="predicted"/>
<feature type="non-terminal residue" evidence="1">
    <location>
        <position position="66"/>
    </location>
</feature>
<keyword evidence="2" id="KW-1185">Reference proteome</keyword>
<dbReference type="Proteomes" id="UP000479000">
    <property type="component" value="Unassembled WGS sequence"/>
</dbReference>
<dbReference type="AlphaFoldDB" id="A0A6H5HM51"/>
<evidence type="ECO:0000313" key="2">
    <source>
        <dbReference type="Proteomes" id="UP000479000"/>
    </source>
</evidence>
<gene>
    <name evidence="1" type="ORF">NTEN_LOCUS22609</name>
</gene>
<organism evidence="1 2">
    <name type="scientific">Nesidiocoris tenuis</name>
    <dbReference type="NCBI Taxonomy" id="355587"/>
    <lineage>
        <taxon>Eukaryota</taxon>
        <taxon>Metazoa</taxon>
        <taxon>Ecdysozoa</taxon>
        <taxon>Arthropoda</taxon>
        <taxon>Hexapoda</taxon>
        <taxon>Insecta</taxon>
        <taxon>Pterygota</taxon>
        <taxon>Neoptera</taxon>
        <taxon>Paraneoptera</taxon>
        <taxon>Hemiptera</taxon>
        <taxon>Heteroptera</taxon>
        <taxon>Panheteroptera</taxon>
        <taxon>Cimicomorpha</taxon>
        <taxon>Miridae</taxon>
        <taxon>Dicyphina</taxon>
        <taxon>Nesidiocoris</taxon>
    </lineage>
</organism>
<name>A0A6H5HM51_9HEMI</name>